<dbReference type="Pfam" id="PF01323">
    <property type="entry name" value="DSBA"/>
    <property type="match status" value="1"/>
</dbReference>
<dbReference type="Gene3D" id="3.40.30.10">
    <property type="entry name" value="Glutaredoxin"/>
    <property type="match status" value="1"/>
</dbReference>
<dbReference type="InterPro" id="IPR014440">
    <property type="entry name" value="HCCAis_GSTk"/>
</dbReference>
<dbReference type="OrthoDB" id="5244108at2"/>
<accession>A0A2N5XK55</accession>
<keyword evidence="1 4" id="KW-0413">Isomerase</keyword>
<dbReference type="GO" id="GO:0018845">
    <property type="term" value="F:2-hydroxychromene-2-carboxylate isomerase activity"/>
    <property type="evidence" value="ECO:0007669"/>
    <property type="project" value="UniProtKB-UniRule"/>
</dbReference>
<evidence type="ECO:0000259" key="3">
    <source>
        <dbReference type="Pfam" id="PF01323"/>
    </source>
</evidence>
<keyword evidence="5" id="KW-1185">Reference proteome</keyword>
<proteinExistence type="inferred from homology"/>
<evidence type="ECO:0000313" key="5">
    <source>
        <dbReference type="Proteomes" id="UP000234881"/>
    </source>
</evidence>
<evidence type="ECO:0000256" key="2">
    <source>
        <dbReference type="PIRSR" id="PIRSR006386-1"/>
    </source>
</evidence>
<sequence length="215" mass="23597">MIAMSSAKTGPKIEYYFTAISPFAYLGHAVFMEMVQRLDLDVTYRPVQLGKIFGESGGVPVPQRHPARIRNRMLELLRWKDHRGLEMNVQPKFFPTNPVLADCTIIALQQEGKDPSALIGKLLRKVWAEEADIAERSVIAACLSECGEDADAILATAESGAVAAIYEANTQRGLELDIIGAPCVVYQGEAFWGQDKFGFVEEAITSCRPAYTGAV</sequence>
<dbReference type="GO" id="GO:0004364">
    <property type="term" value="F:glutathione transferase activity"/>
    <property type="evidence" value="ECO:0007669"/>
    <property type="project" value="TreeGrafter"/>
</dbReference>
<dbReference type="InterPro" id="IPR051924">
    <property type="entry name" value="GST_Kappa/NadH"/>
</dbReference>
<evidence type="ECO:0000313" key="4">
    <source>
        <dbReference type="EMBL" id="PLW74882.1"/>
    </source>
</evidence>
<dbReference type="CDD" id="cd03022">
    <property type="entry name" value="DsbA_HCCA_Iso"/>
    <property type="match status" value="1"/>
</dbReference>
<reference evidence="4 5" key="1">
    <citation type="submission" date="2018-01" db="EMBL/GenBank/DDBJ databases">
        <title>The draft genome sequence of Cohaesibacter sp. H1304.</title>
        <authorList>
            <person name="Wang N.-N."/>
            <person name="Du Z.-J."/>
        </authorList>
    </citation>
    <scope>NUCLEOTIDE SEQUENCE [LARGE SCALE GENOMIC DNA]</scope>
    <source>
        <strain evidence="4 5">H1304</strain>
    </source>
</reference>
<protein>
    <recommendedName>
        <fullName evidence="1">2-hydroxychromene-2-carboxylate isomerase</fullName>
        <ecNumber evidence="1">5.99.1.4</ecNumber>
    </recommendedName>
</protein>
<dbReference type="InterPro" id="IPR044087">
    <property type="entry name" value="NahD-like"/>
</dbReference>
<dbReference type="EMBL" id="PKUQ01000055">
    <property type="protein sequence ID" value="PLW74882.1"/>
    <property type="molecule type" value="Genomic_DNA"/>
</dbReference>
<dbReference type="AlphaFoldDB" id="A0A2N5XK55"/>
<evidence type="ECO:0000256" key="1">
    <source>
        <dbReference type="PIRNR" id="PIRNR006386"/>
    </source>
</evidence>
<dbReference type="GO" id="GO:0006749">
    <property type="term" value="P:glutathione metabolic process"/>
    <property type="evidence" value="ECO:0007669"/>
    <property type="project" value="TreeGrafter"/>
</dbReference>
<dbReference type="SUPFAM" id="SSF52833">
    <property type="entry name" value="Thioredoxin-like"/>
    <property type="match status" value="1"/>
</dbReference>
<dbReference type="GO" id="GO:0004602">
    <property type="term" value="F:glutathione peroxidase activity"/>
    <property type="evidence" value="ECO:0007669"/>
    <property type="project" value="TreeGrafter"/>
</dbReference>
<dbReference type="InterPro" id="IPR001853">
    <property type="entry name" value="DSBA-like_thioredoxin_dom"/>
</dbReference>
<organism evidence="4 5">
    <name type="scientific">Cohaesibacter celericrescens</name>
    <dbReference type="NCBI Taxonomy" id="2067669"/>
    <lineage>
        <taxon>Bacteria</taxon>
        <taxon>Pseudomonadati</taxon>
        <taxon>Pseudomonadota</taxon>
        <taxon>Alphaproteobacteria</taxon>
        <taxon>Hyphomicrobiales</taxon>
        <taxon>Cohaesibacteraceae</taxon>
    </lineage>
</organism>
<dbReference type="PANTHER" id="PTHR42943:SF13">
    <property type="entry name" value="GLUTATHIONE S-TRANSFERASE KAPPA-RELATED"/>
    <property type="match status" value="1"/>
</dbReference>
<comment type="similarity">
    <text evidence="1">Belongs to the GST superfamily. NadH family.</text>
</comment>
<name>A0A2N5XK55_9HYPH</name>
<feature type="active site" description="Nucleophile" evidence="2">
    <location>
        <position position="21"/>
    </location>
</feature>
<gene>
    <name evidence="4" type="ORF">C0081_21450</name>
</gene>
<comment type="catalytic activity">
    <reaction evidence="1">
        <text>2-hydroxychromene-2-carboxylate = (3E)-4-(2-hydroxyphenyl)-2-oxobut-3-enoate</text>
        <dbReference type="Rhea" id="RHEA:27401"/>
        <dbReference type="ChEBI" id="CHEBI:59350"/>
        <dbReference type="ChEBI" id="CHEBI:59353"/>
        <dbReference type="EC" id="5.99.1.4"/>
    </reaction>
</comment>
<comment type="caution">
    <text evidence="4">The sequence shown here is derived from an EMBL/GenBank/DDBJ whole genome shotgun (WGS) entry which is preliminary data.</text>
</comment>
<dbReference type="PANTHER" id="PTHR42943">
    <property type="entry name" value="GLUTATHIONE S-TRANSFERASE KAPPA"/>
    <property type="match status" value="1"/>
</dbReference>
<dbReference type="PIRSF" id="PIRSF006386">
    <property type="entry name" value="HCCAis_GSTk"/>
    <property type="match status" value="1"/>
</dbReference>
<dbReference type="InterPro" id="IPR036249">
    <property type="entry name" value="Thioredoxin-like_sf"/>
</dbReference>
<dbReference type="EC" id="5.99.1.4" evidence="1"/>
<dbReference type="GO" id="GO:1901170">
    <property type="term" value="P:naphthalene catabolic process"/>
    <property type="evidence" value="ECO:0007669"/>
    <property type="project" value="InterPro"/>
</dbReference>
<feature type="domain" description="DSBA-like thioredoxin" evidence="3">
    <location>
        <begin position="13"/>
        <end position="204"/>
    </location>
</feature>
<dbReference type="Proteomes" id="UP000234881">
    <property type="component" value="Unassembled WGS sequence"/>
</dbReference>